<dbReference type="Proteomes" id="UP000006727">
    <property type="component" value="Chromosome 4"/>
</dbReference>
<keyword evidence="3" id="KW-1185">Reference proteome</keyword>
<protein>
    <submittedName>
        <fullName evidence="1 2">Uncharacterized protein</fullName>
    </submittedName>
</protein>
<reference evidence="1 3" key="2">
    <citation type="journal article" date="2018" name="Plant J.">
        <title>The Physcomitrella patens chromosome-scale assembly reveals moss genome structure and evolution.</title>
        <authorList>
            <person name="Lang D."/>
            <person name="Ullrich K.K."/>
            <person name="Murat F."/>
            <person name="Fuchs J."/>
            <person name="Jenkins J."/>
            <person name="Haas F.B."/>
            <person name="Piednoel M."/>
            <person name="Gundlach H."/>
            <person name="Van Bel M."/>
            <person name="Meyberg R."/>
            <person name="Vives C."/>
            <person name="Morata J."/>
            <person name="Symeonidi A."/>
            <person name="Hiss M."/>
            <person name="Muchero W."/>
            <person name="Kamisugi Y."/>
            <person name="Saleh O."/>
            <person name="Blanc G."/>
            <person name="Decker E.L."/>
            <person name="van Gessel N."/>
            <person name="Grimwood J."/>
            <person name="Hayes R.D."/>
            <person name="Graham S.W."/>
            <person name="Gunter L.E."/>
            <person name="McDaniel S.F."/>
            <person name="Hoernstein S.N.W."/>
            <person name="Larsson A."/>
            <person name="Li F.W."/>
            <person name="Perroud P.F."/>
            <person name="Phillips J."/>
            <person name="Ranjan P."/>
            <person name="Rokshar D.S."/>
            <person name="Rothfels C.J."/>
            <person name="Schneider L."/>
            <person name="Shu S."/>
            <person name="Stevenson D.W."/>
            <person name="Thummler F."/>
            <person name="Tillich M."/>
            <person name="Villarreal Aguilar J.C."/>
            <person name="Widiez T."/>
            <person name="Wong G.K."/>
            <person name="Wymore A."/>
            <person name="Zhang Y."/>
            <person name="Zimmer A.D."/>
            <person name="Quatrano R.S."/>
            <person name="Mayer K.F.X."/>
            <person name="Goodstein D."/>
            <person name="Casacuberta J.M."/>
            <person name="Vandepoele K."/>
            <person name="Reski R."/>
            <person name="Cuming A.C."/>
            <person name="Tuskan G.A."/>
            <person name="Maumus F."/>
            <person name="Salse J."/>
            <person name="Schmutz J."/>
            <person name="Rensing S.A."/>
        </authorList>
    </citation>
    <scope>NUCLEOTIDE SEQUENCE [LARGE SCALE GENOMIC DNA]</scope>
    <source>
        <strain evidence="2 3">cv. Gransden 2004</strain>
    </source>
</reference>
<dbReference type="EMBL" id="ABEU02000004">
    <property type="protein sequence ID" value="PNR56085.1"/>
    <property type="molecule type" value="Genomic_DNA"/>
</dbReference>
<proteinExistence type="predicted"/>
<evidence type="ECO:0000313" key="3">
    <source>
        <dbReference type="Proteomes" id="UP000006727"/>
    </source>
</evidence>
<dbReference type="EnsemblPlants" id="Pp3c4_31307V3.1">
    <property type="protein sequence ID" value="PAC:32919048.CDS.1"/>
    <property type="gene ID" value="Pp3c4_31307"/>
</dbReference>
<evidence type="ECO:0000313" key="1">
    <source>
        <dbReference type="EMBL" id="PNR56085.1"/>
    </source>
</evidence>
<dbReference type="InParanoid" id="A0A2K1KQP0"/>
<accession>A0A2K1KQP0</accession>
<organism evidence="1">
    <name type="scientific">Physcomitrium patens</name>
    <name type="common">Spreading-leaved earth moss</name>
    <name type="synonym">Physcomitrella patens</name>
    <dbReference type="NCBI Taxonomy" id="3218"/>
    <lineage>
        <taxon>Eukaryota</taxon>
        <taxon>Viridiplantae</taxon>
        <taxon>Streptophyta</taxon>
        <taxon>Embryophyta</taxon>
        <taxon>Bryophyta</taxon>
        <taxon>Bryophytina</taxon>
        <taxon>Bryopsida</taxon>
        <taxon>Funariidae</taxon>
        <taxon>Funariales</taxon>
        <taxon>Funariaceae</taxon>
        <taxon>Physcomitrium</taxon>
    </lineage>
</organism>
<dbReference type="AlphaFoldDB" id="A0A2K1KQP0"/>
<name>A0A2K1KQP0_PHYPA</name>
<reference evidence="1 3" key="1">
    <citation type="journal article" date="2008" name="Science">
        <title>The Physcomitrella genome reveals evolutionary insights into the conquest of land by plants.</title>
        <authorList>
            <person name="Rensing S."/>
            <person name="Lang D."/>
            <person name="Zimmer A."/>
            <person name="Terry A."/>
            <person name="Salamov A."/>
            <person name="Shapiro H."/>
            <person name="Nishiyama T."/>
            <person name="Perroud P.-F."/>
            <person name="Lindquist E."/>
            <person name="Kamisugi Y."/>
            <person name="Tanahashi T."/>
            <person name="Sakakibara K."/>
            <person name="Fujita T."/>
            <person name="Oishi K."/>
            <person name="Shin-I T."/>
            <person name="Kuroki Y."/>
            <person name="Toyoda A."/>
            <person name="Suzuki Y."/>
            <person name="Hashimoto A."/>
            <person name="Yamaguchi K."/>
            <person name="Sugano A."/>
            <person name="Kohara Y."/>
            <person name="Fujiyama A."/>
            <person name="Anterola A."/>
            <person name="Aoki S."/>
            <person name="Ashton N."/>
            <person name="Barbazuk W.B."/>
            <person name="Barker E."/>
            <person name="Bennetzen J."/>
            <person name="Bezanilla M."/>
            <person name="Blankenship R."/>
            <person name="Cho S.H."/>
            <person name="Dutcher S."/>
            <person name="Estelle M."/>
            <person name="Fawcett J.A."/>
            <person name="Gundlach H."/>
            <person name="Hanada K."/>
            <person name="Heyl A."/>
            <person name="Hicks K.A."/>
            <person name="Hugh J."/>
            <person name="Lohr M."/>
            <person name="Mayer K."/>
            <person name="Melkozernov A."/>
            <person name="Murata T."/>
            <person name="Nelson D."/>
            <person name="Pils B."/>
            <person name="Prigge M."/>
            <person name="Reiss B."/>
            <person name="Renner T."/>
            <person name="Rombauts S."/>
            <person name="Rushton P."/>
            <person name="Sanderfoot A."/>
            <person name="Schween G."/>
            <person name="Shiu S.-H."/>
            <person name="Stueber K."/>
            <person name="Theodoulou F.L."/>
            <person name="Tu H."/>
            <person name="Van de Peer Y."/>
            <person name="Verrier P.J."/>
            <person name="Waters E."/>
            <person name="Wood A."/>
            <person name="Yang L."/>
            <person name="Cove D."/>
            <person name="Cuming A."/>
            <person name="Hasebe M."/>
            <person name="Lucas S."/>
            <person name="Mishler D.B."/>
            <person name="Reski R."/>
            <person name="Grigoriev I."/>
            <person name="Quatrano R.S."/>
            <person name="Boore J.L."/>
        </authorList>
    </citation>
    <scope>NUCLEOTIDE SEQUENCE [LARGE SCALE GENOMIC DNA]</scope>
    <source>
        <strain evidence="2 3">cv. Gransden 2004</strain>
    </source>
</reference>
<sequence>MRKYSCPKEVYAILHRNDLGSFIFPSRATMFLLRVPQVVLILRTTARSPQTIRHQNLIDNTMIIVTTCLNQCFNSTLESPIHQTLTLLKLFEWSPELSLKS</sequence>
<dbReference type="Gramene" id="Pp3c4_31307V3.1">
    <property type="protein sequence ID" value="PAC:32919048.CDS.1"/>
    <property type="gene ID" value="Pp3c4_31307"/>
</dbReference>
<gene>
    <name evidence="1" type="ORF">PHYPA_006982</name>
</gene>
<reference evidence="2" key="3">
    <citation type="submission" date="2020-12" db="UniProtKB">
        <authorList>
            <consortium name="EnsemblPlants"/>
        </authorList>
    </citation>
    <scope>IDENTIFICATION</scope>
</reference>
<evidence type="ECO:0000313" key="2">
    <source>
        <dbReference type="EnsemblPlants" id="PAC:32919048.CDS.1"/>
    </source>
</evidence>